<dbReference type="SMART" id="SM01321">
    <property type="entry name" value="Y1_Tnp"/>
    <property type="match status" value="1"/>
</dbReference>
<evidence type="ECO:0000313" key="2">
    <source>
        <dbReference type="EMBL" id="MBK3519471.1"/>
    </source>
</evidence>
<dbReference type="InterPro" id="IPR036515">
    <property type="entry name" value="Transposase_17_sf"/>
</dbReference>
<accession>A0ABS1HP48</accession>
<name>A0ABS1HP48_9BACT</name>
<evidence type="ECO:0000259" key="1">
    <source>
        <dbReference type="SMART" id="SM01321"/>
    </source>
</evidence>
<proteinExistence type="predicted"/>
<gene>
    <name evidence="2" type="ORF">JIV24_19145</name>
</gene>
<dbReference type="Gene3D" id="3.30.70.1290">
    <property type="entry name" value="Transposase IS200-like"/>
    <property type="match status" value="1"/>
</dbReference>
<dbReference type="EMBL" id="JAENRR010000070">
    <property type="protein sequence ID" value="MBK3519471.1"/>
    <property type="molecule type" value="Genomic_DNA"/>
</dbReference>
<dbReference type="InterPro" id="IPR002686">
    <property type="entry name" value="Transposase_17"/>
</dbReference>
<dbReference type="PANTHER" id="PTHR34322:SF2">
    <property type="entry name" value="TRANSPOSASE IS200-LIKE DOMAIN-CONTAINING PROTEIN"/>
    <property type="match status" value="1"/>
</dbReference>
<protein>
    <submittedName>
        <fullName evidence="2">Transposase</fullName>
    </submittedName>
</protein>
<dbReference type="RefSeq" id="WP_200466690.1">
    <property type="nucleotide sequence ID" value="NZ_JAENRR010000070.1"/>
</dbReference>
<comment type="caution">
    <text evidence="2">The sequence shown here is derived from an EMBL/GenBank/DDBJ whole genome shotgun (WGS) entry which is preliminary data.</text>
</comment>
<feature type="domain" description="Transposase IS200-like" evidence="1">
    <location>
        <begin position="11"/>
        <end position="133"/>
    </location>
</feature>
<dbReference type="PANTHER" id="PTHR34322">
    <property type="entry name" value="TRANSPOSASE, Y1_TNP DOMAIN-CONTAINING"/>
    <property type="match status" value="1"/>
</dbReference>
<organism evidence="2 3">
    <name type="scientific">Carboxylicivirga marina</name>
    <dbReference type="NCBI Taxonomy" id="2800988"/>
    <lineage>
        <taxon>Bacteria</taxon>
        <taxon>Pseudomonadati</taxon>
        <taxon>Bacteroidota</taxon>
        <taxon>Bacteroidia</taxon>
        <taxon>Marinilabiliales</taxon>
        <taxon>Marinilabiliaceae</taxon>
        <taxon>Carboxylicivirga</taxon>
    </lineage>
</organism>
<dbReference type="Proteomes" id="UP000605676">
    <property type="component" value="Unassembled WGS sequence"/>
</dbReference>
<evidence type="ECO:0000313" key="3">
    <source>
        <dbReference type="Proteomes" id="UP000605676"/>
    </source>
</evidence>
<keyword evidence="3" id="KW-1185">Reference proteome</keyword>
<dbReference type="SUPFAM" id="SSF143422">
    <property type="entry name" value="Transposase IS200-like"/>
    <property type="match status" value="1"/>
</dbReference>
<sequence>MPSIKTTTPILPGKYYHLFNRGANRKTIFYNDKNYHYFLSLLNEQLLDRIEVLAYCLLPNHFHFIIRTNDSEKDISSYRKEMTSKFKSWLVTYAMAINKQEGFVGNLFDPKFKRLEIDDDDYLKYLIFYTHYNPEKHEIIPDFRNYTFSSYKSILSNASTRVCRSSVVEIFNGIDSFINYHQCYHEERKSLLLE</sequence>
<reference evidence="2 3" key="1">
    <citation type="submission" date="2021-01" db="EMBL/GenBank/DDBJ databases">
        <title>Carboxyliciviraga sp.nov., isolated from coastal sediments.</title>
        <authorList>
            <person name="Lu D."/>
            <person name="Zhang T."/>
        </authorList>
    </citation>
    <scope>NUCLEOTIDE SEQUENCE [LARGE SCALE GENOMIC DNA]</scope>
    <source>
        <strain evidence="2 3">N1Y132</strain>
    </source>
</reference>